<dbReference type="AlphaFoldDB" id="A0A2N9AV19"/>
<evidence type="ECO:0000313" key="3">
    <source>
        <dbReference type="EMBL" id="SOR31199.1"/>
    </source>
</evidence>
<evidence type="ECO:0000313" key="4">
    <source>
        <dbReference type="Proteomes" id="UP000233769"/>
    </source>
</evidence>
<dbReference type="InterPro" id="IPR011740">
    <property type="entry name" value="DUF2460"/>
</dbReference>
<evidence type="ECO:0000259" key="2">
    <source>
        <dbReference type="Pfam" id="PF09343"/>
    </source>
</evidence>
<evidence type="ECO:0000256" key="1">
    <source>
        <dbReference type="SAM" id="MobiDB-lite"/>
    </source>
</evidence>
<accession>A0A2N9AV19</accession>
<dbReference type="EMBL" id="LT962688">
    <property type="protein sequence ID" value="SOR31199.1"/>
    <property type="molecule type" value="Genomic_DNA"/>
</dbReference>
<feature type="region of interest" description="Disordered" evidence="1">
    <location>
        <begin position="83"/>
        <end position="106"/>
    </location>
</feature>
<gene>
    <name evidence="3" type="ORF">TK0001_4597</name>
</gene>
<protein>
    <recommendedName>
        <fullName evidence="2">DUF2460 domain-containing protein</fullName>
    </recommendedName>
</protein>
<sequence>MASDFHEVRFPLDVALRGSGGPVRRTEIVTLASGREHRNSRWADSRRRYDAGLGIRTLDALHAVLGFFEEQRGRLYGFRYRDRVDHRSGPPSRPPEPTDQRIGTGDGTTRIFALAKTYGSGPEAYRRAIAKPVAGTVRVAVNGAEVAAPKLAVDPVTGRVTFAADAAPPPGAAVTAGFEFDVPVRFDTDELTVDLAAFTAGEVPRIPLIEILP</sequence>
<dbReference type="Proteomes" id="UP000233769">
    <property type="component" value="Chromosome tk0001"/>
</dbReference>
<proteinExistence type="predicted"/>
<organism evidence="3 4">
    <name type="scientific">Methylorubrum extorquens</name>
    <name type="common">Methylobacterium dichloromethanicum</name>
    <name type="synonym">Methylobacterium extorquens</name>
    <dbReference type="NCBI Taxonomy" id="408"/>
    <lineage>
        <taxon>Bacteria</taxon>
        <taxon>Pseudomonadati</taxon>
        <taxon>Pseudomonadota</taxon>
        <taxon>Alphaproteobacteria</taxon>
        <taxon>Hyphomicrobiales</taxon>
        <taxon>Methylobacteriaceae</taxon>
        <taxon>Methylorubrum</taxon>
    </lineage>
</organism>
<reference evidence="4" key="1">
    <citation type="submission" date="2017-10" db="EMBL/GenBank/DDBJ databases">
        <authorList>
            <person name="Regsiter A."/>
            <person name="William W."/>
        </authorList>
    </citation>
    <scope>NUCLEOTIDE SEQUENCE [LARGE SCALE GENOMIC DNA]</scope>
</reference>
<feature type="domain" description="DUF2460" evidence="2">
    <location>
        <begin position="6"/>
        <end position="211"/>
    </location>
</feature>
<dbReference type="NCBIfam" id="TIGR02217">
    <property type="entry name" value="chp_TIGR02217"/>
    <property type="match status" value="1"/>
</dbReference>
<dbReference type="Pfam" id="PF09343">
    <property type="entry name" value="DUF2460"/>
    <property type="match status" value="1"/>
</dbReference>
<name>A0A2N9AV19_METEX</name>